<accession>A0A0K1H160</accession>
<proteinExistence type="predicted"/>
<name>A0A0K1H160_YERPE</name>
<evidence type="ECO:0000313" key="1">
    <source>
        <dbReference type="EMBL" id="AKT73166.1"/>
    </source>
</evidence>
<protein>
    <submittedName>
        <fullName evidence="1">Phage protein</fullName>
    </submittedName>
</protein>
<dbReference type="RefSeq" id="WP_016257035.1">
    <property type="nucleotide sequence ID" value="NZ_CP045152.1"/>
</dbReference>
<accession>A0A5P8YMB4</accession>
<dbReference type="EMBL" id="KT020860">
    <property type="protein sequence ID" value="AKT73166.1"/>
    <property type="molecule type" value="Genomic_DNA"/>
</dbReference>
<dbReference type="Pfam" id="PF10876">
    <property type="entry name" value="Phage_TAC_9"/>
    <property type="match status" value="1"/>
</dbReference>
<dbReference type="AlphaFoldDB" id="A0A0K1H160"/>
<geneLocation type="plasmid" evidence="1">
    <name>pTP33</name>
</geneLocation>
<sequence>MQIDNITYEFQQSNFIEAKNHALKLTGLLKNSLKMQDGNVDVDIGAILANLGSPDMRSIEEFIIKYLSVTDESGDQVLLRDTAKFNAHFNAHRSHYFPVMFEGVKFHFGDFLPAGVGFAQNMSLSDLLTQA</sequence>
<keyword evidence="1" id="KW-0614">Plasmid</keyword>
<dbReference type="InterPro" id="IPR020351">
    <property type="entry name" value="Phage_TAC_9"/>
</dbReference>
<reference evidence="1" key="1">
    <citation type="submission" date="2015-06" db="EMBL/GenBank/DDBJ databases">
        <title>Complete cryptic plasmid (pTP33) assembly of Yersinia pestis biovar Medievalis strain I-2638.</title>
        <authorList>
            <person name="Afanas'ev M.V."/>
            <person name="Tokmakova E.G."/>
            <person name="Polovinkina V.S."/>
            <person name="Sidorova E.A."/>
            <person name="Sinkov V.V."/>
            <person name="Balakhonov S.V."/>
        </authorList>
    </citation>
    <scope>NUCLEOTIDE SEQUENCE</scope>
    <source>
        <strain evidence="1">I-2638</strain>
        <plasmid evidence="1">pTP33</plasmid>
    </source>
</reference>
<organism evidence="1">
    <name type="scientific">Yersinia pestis</name>
    <dbReference type="NCBI Taxonomy" id="632"/>
    <lineage>
        <taxon>Bacteria</taxon>
        <taxon>Pseudomonadati</taxon>
        <taxon>Pseudomonadota</taxon>
        <taxon>Gammaproteobacteria</taxon>
        <taxon>Enterobacterales</taxon>
        <taxon>Yersiniaceae</taxon>
        <taxon>Yersinia</taxon>
    </lineage>
</organism>